<dbReference type="PANTHER" id="PTHR33361:SF15">
    <property type="entry name" value="DUF885 FAMILY LIPOPROTEIN"/>
    <property type="match status" value="1"/>
</dbReference>
<dbReference type="PANTHER" id="PTHR33361">
    <property type="entry name" value="GLR0591 PROTEIN"/>
    <property type="match status" value="1"/>
</dbReference>
<reference evidence="1" key="1">
    <citation type="submission" date="2022-11" db="EMBL/GenBank/DDBJ databases">
        <authorList>
            <person name="Petersen C."/>
        </authorList>
    </citation>
    <scope>NUCLEOTIDE SEQUENCE</scope>
    <source>
        <strain evidence="1">IBT 19713</strain>
    </source>
</reference>
<dbReference type="Pfam" id="PF05960">
    <property type="entry name" value="DUF885"/>
    <property type="match status" value="1"/>
</dbReference>
<evidence type="ECO:0000313" key="2">
    <source>
        <dbReference type="Proteomes" id="UP001150941"/>
    </source>
</evidence>
<reference evidence="1" key="2">
    <citation type="journal article" date="2023" name="IMA Fungus">
        <title>Comparative genomic study of the Penicillium genus elucidates a diverse pangenome and 15 lateral gene transfer events.</title>
        <authorList>
            <person name="Petersen C."/>
            <person name="Sorensen T."/>
            <person name="Nielsen M.R."/>
            <person name="Sondergaard T.E."/>
            <person name="Sorensen J.L."/>
            <person name="Fitzpatrick D.A."/>
            <person name="Frisvad J.C."/>
            <person name="Nielsen K.L."/>
        </authorList>
    </citation>
    <scope>NUCLEOTIDE SEQUENCE</scope>
    <source>
        <strain evidence="1">IBT 19713</strain>
    </source>
</reference>
<gene>
    <name evidence="1" type="ORF">N7468_006419</name>
</gene>
<proteinExistence type="predicted"/>
<dbReference type="AlphaFoldDB" id="A0A9W9NSB4"/>
<evidence type="ECO:0008006" key="3">
    <source>
        <dbReference type="Google" id="ProtNLM"/>
    </source>
</evidence>
<dbReference type="InterPro" id="IPR010281">
    <property type="entry name" value="DUF885"/>
</dbReference>
<comment type="caution">
    <text evidence="1">The sequence shown here is derived from an EMBL/GenBank/DDBJ whole genome shotgun (WGS) entry which is preliminary data.</text>
</comment>
<sequence>MVSSSTPRGIALRYSHGDDIRERIERVKEDLKEIKRFYPITISPRRAKRLYDFFDQELSALGDQPFDVYNQQEKIDYLLLKNYLERQRRELDLDCKQNEQATPLLPFAHIVVDLCEAQALGSPMEPKAAAQTLFELYVEANNLIDQITANPVQFQIGKNSAFRAANAVQSLRGHLRDWFKFYKGYDPLFDWWVESPYNSADISLERLAAFVRETLVGIEPGNENAIVGQPIGREGLLDELLAEMIPYSPEEILRIGEKEFHWCIAEMEKASRGMGHEDWHQALEEVKNDFVEPGKQIDLVRGLVQEAITFVEDHQLVTVPQIAKETWQMFMMSPERQKVNPFFLGGTSIIVSYPVGSMAHDEKLMSMRGNNIHFSRATVFHEMIPGHHLQFHYNARHKPYRKLFDTPFWIEGWSLYWEFLLWNDDRFKKTPQNRIGMLFWRLHRCARIIFSVKFHLGQMSPQECIDLLVAEVGHERATAEGEVRRSLNGDYSPLYQAGYMLGALQIFTLRQELVETGAIPEKDFHDRFLQGNRMPIELVRASMIHQPLSRDYKPSWRFYDLS</sequence>
<dbReference type="RefSeq" id="XP_058328605.1">
    <property type="nucleotide sequence ID" value="XM_058475715.1"/>
</dbReference>
<accession>A0A9W9NSB4</accession>
<evidence type="ECO:0000313" key="1">
    <source>
        <dbReference type="EMBL" id="KAJ5225194.1"/>
    </source>
</evidence>
<name>A0A9W9NSB4_9EURO</name>
<keyword evidence="2" id="KW-1185">Reference proteome</keyword>
<dbReference type="Proteomes" id="UP001150941">
    <property type="component" value="Unassembled WGS sequence"/>
</dbReference>
<dbReference type="GeneID" id="83203018"/>
<dbReference type="OrthoDB" id="5959877at2759"/>
<protein>
    <recommendedName>
        <fullName evidence="3">X-Pro dipeptidyl-peptidase</fullName>
    </recommendedName>
</protein>
<organism evidence="1 2">
    <name type="scientific">Penicillium chermesinum</name>
    <dbReference type="NCBI Taxonomy" id="63820"/>
    <lineage>
        <taxon>Eukaryota</taxon>
        <taxon>Fungi</taxon>
        <taxon>Dikarya</taxon>
        <taxon>Ascomycota</taxon>
        <taxon>Pezizomycotina</taxon>
        <taxon>Eurotiomycetes</taxon>
        <taxon>Eurotiomycetidae</taxon>
        <taxon>Eurotiales</taxon>
        <taxon>Aspergillaceae</taxon>
        <taxon>Penicillium</taxon>
    </lineage>
</organism>
<dbReference type="EMBL" id="JAPQKS010000005">
    <property type="protein sequence ID" value="KAJ5225194.1"/>
    <property type="molecule type" value="Genomic_DNA"/>
</dbReference>